<protein>
    <recommendedName>
        <fullName evidence="6">Mutator family transposase</fullName>
    </recommendedName>
</protein>
<evidence type="ECO:0000256" key="1">
    <source>
        <dbReference type="ARBA" id="ARBA00002190"/>
    </source>
</evidence>
<accession>V4HVA2</accession>
<dbReference type="PANTHER" id="PTHR33217">
    <property type="entry name" value="TRANSPOSASE FOR INSERTION SEQUENCE ELEMENT IS1081"/>
    <property type="match status" value="1"/>
</dbReference>
<keyword evidence="4 6" id="KW-0238">DNA-binding</keyword>
<dbReference type="Pfam" id="PF00872">
    <property type="entry name" value="Transposase_mut"/>
    <property type="match status" value="1"/>
</dbReference>
<reference evidence="8 9" key="1">
    <citation type="submission" date="2013-07" db="EMBL/GenBank/DDBJ databases">
        <title>Draft genome sequence of Pseudoalteromonas luteoviolacea 2ta16.</title>
        <authorList>
            <person name="Allen E.E."/>
            <person name="Azam F."/>
            <person name="Podell S."/>
        </authorList>
    </citation>
    <scope>NUCLEOTIDE SEQUENCE [LARGE SCALE GENOMIC DNA]</scope>
    <source>
        <strain evidence="8 9">2ta16</strain>
    </source>
</reference>
<dbReference type="RefSeq" id="WP_023398813.1">
    <property type="nucleotide sequence ID" value="NZ_AUSV01000032.1"/>
</dbReference>
<dbReference type="PANTHER" id="PTHR33217:SF5">
    <property type="entry name" value="MUTATOR FAMILY TRANSPOSASE"/>
    <property type="match status" value="1"/>
</dbReference>
<dbReference type="InterPro" id="IPR001207">
    <property type="entry name" value="Transposase_mutator"/>
</dbReference>
<comment type="function">
    <text evidence="1 6">Required for the transposition of the insertion element.</text>
</comment>
<evidence type="ECO:0000313" key="8">
    <source>
        <dbReference type="EMBL" id="ESP93728.1"/>
    </source>
</evidence>
<evidence type="ECO:0000256" key="2">
    <source>
        <dbReference type="ARBA" id="ARBA00010961"/>
    </source>
</evidence>
<dbReference type="Proteomes" id="UP000017820">
    <property type="component" value="Unassembled WGS sequence"/>
</dbReference>
<evidence type="ECO:0000256" key="5">
    <source>
        <dbReference type="ARBA" id="ARBA00023172"/>
    </source>
</evidence>
<dbReference type="AlphaFoldDB" id="V4HVA2"/>
<evidence type="ECO:0000256" key="6">
    <source>
        <dbReference type="RuleBase" id="RU365089"/>
    </source>
</evidence>
<name>V4HVA2_PSEL2</name>
<dbReference type="EMBL" id="AUSV01000032">
    <property type="protein sequence ID" value="ESP93728.1"/>
    <property type="molecule type" value="Genomic_DNA"/>
</dbReference>
<feature type="region of interest" description="Disordered" evidence="7">
    <location>
        <begin position="53"/>
        <end position="93"/>
    </location>
</feature>
<proteinExistence type="inferred from homology"/>
<evidence type="ECO:0000256" key="7">
    <source>
        <dbReference type="SAM" id="MobiDB-lite"/>
    </source>
</evidence>
<evidence type="ECO:0000256" key="4">
    <source>
        <dbReference type="ARBA" id="ARBA00023125"/>
    </source>
</evidence>
<organism evidence="8 9">
    <name type="scientific">Pseudoalteromonas luteoviolacea (strain 2ta16)</name>
    <dbReference type="NCBI Taxonomy" id="1353533"/>
    <lineage>
        <taxon>Bacteria</taxon>
        <taxon>Pseudomonadati</taxon>
        <taxon>Pseudomonadota</taxon>
        <taxon>Gammaproteobacteria</taxon>
        <taxon>Alteromonadales</taxon>
        <taxon>Pseudoalteromonadaceae</taxon>
        <taxon>Pseudoalteromonas</taxon>
    </lineage>
</organism>
<evidence type="ECO:0000313" key="9">
    <source>
        <dbReference type="Proteomes" id="UP000017820"/>
    </source>
</evidence>
<keyword evidence="5 6" id="KW-0233">DNA recombination</keyword>
<evidence type="ECO:0000256" key="3">
    <source>
        <dbReference type="ARBA" id="ARBA00022578"/>
    </source>
</evidence>
<dbReference type="GO" id="GO:0004803">
    <property type="term" value="F:transposase activity"/>
    <property type="evidence" value="ECO:0007669"/>
    <property type="project" value="UniProtKB-UniRule"/>
</dbReference>
<comment type="similarity">
    <text evidence="2 6">Belongs to the transposase mutator family.</text>
</comment>
<dbReference type="PATRIC" id="fig|1353533.3.peg.1881"/>
<feature type="region of interest" description="Disordered" evidence="7">
    <location>
        <begin position="1"/>
        <end position="38"/>
    </location>
</feature>
<keyword evidence="3 6" id="KW-0815">Transposition</keyword>
<sequence length="93" mass="10379">MLTKVTAESALNAERDEHLGYRKNSKSTSRNSRNGYANKTIVTEDGAIDIEAPRDRLSTFEPPLVKKQQTRFTSMGDKIPSLNAKAGNRKNLQ</sequence>
<comment type="caution">
    <text evidence="8">The sequence shown here is derived from an EMBL/GenBank/DDBJ whole genome shotgun (WGS) entry which is preliminary data.</text>
</comment>
<dbReference type="GO" id="GO:0003677">
    <property type="term" value="F:DNA binding"/>
    <property type="evidence" value="ECO:0007669"/>
    <property type="project" value="UniProtKB-UniRule"/>
</dbReference>
<keyword evidence="6" id="KW-0814">Transposable element</keyword>
<gene>
    <name evidence="8" type="ORF">PL2TA16_02932</name>
</gene>
<dbReference type="GO" id="GO:0006313">
    <property type="term" value="P:DNA transposition"/>
    <property type="evidence" value="ECO:0007669"/>
    <property type="project" value="UniProtKB-UniRule"/>
</dbReference>